<dbReference type="EMBL" id="CP155571">
    <property type="protein sequence ID" value="XFO71728.1"/>
    <property type="molecule type" value="Genomic_DNA"/>
</dbReference>
<evidence type="ECO:0000313" key="3">
    <source>
        <dbReference type="Proteomes" id="UP000216052"/>
    </source>
</evidence>
<protein>
    <submittedName>
        <fullName evidence="2">Uncharacterized protein</fullName>
    </submittedName>
</protein>
<dbReference type="Proteomes" id="UP000216052">
    <property type="component" value="Chromosome"/>
</dbReference>
<evidence type="ECO:0000313" key="2">
    <source>
        <dbReference type="EMBL" id="XFO71728.1"/>
    </source>
</evidence>
<feature type="signal peptide" evidence="1">
    <location>
        <begin position="1"/>
        <end position="22"/>
    </location>
</feature>
<gene>
    <name evidence="2" type="ORF">SPACI_017620</name>
</gene>
<name>A0ABZ3J0W1_SPOA4</name>
<proteinExistence type="predicted"/>
<keyword evidence="1" id="KW-0732">Signal</keyword>
<sequence length="176" mass="20373">MRKILMLFLMVCVILPCLQARAAEKTEKADTIWEMEISGERKLTSEEEERSRWIGVFANDIGSYLFDKKSLARVENKKDQIKVLGRTIFNSPEVLEQLQSQYKTKLPADDKVGFSDIQMIFNVEKRKYAVTETKLFSEHGILLEDIVAKEVLFKPVPVKTFADSMYEIAKLFNQNQ</sequence>
<keyword evidence="3" id="KW-1185">Reference proteome</keyword>
<accession>A0ABZ3J0W1</accession>
<reference evidence="2" key="1">
    <citation type="submission" date="2024-05" db="EMBL/GenBank/DDBJ databases">
        <title>Isolation and characterization of Sporomusa carbonis sp. nov., a carboxydotrophic hydrogenogen in the genus of Sporomusa isolated from a charcoal burning pile.</title>
        <authorList>
            <person name="Boeer T."/>
            <person name="Rosenbaum F."/>
            <person name="Eysell L."/>
            <person name="Mueller V."/>
            <person name="Daniel R."/>
            <person name="Poehlein A."/>
        </authorList>
    </citation>
    <scope>NUCLEOTIDE SEQUENCE [LARGE SCALE GENOMIC DNA]</scope>
    <source>
        <strain evidence="2">DSM 3132</strain>
    </source>
</reference>
<evidence type="ECO:0000256" key="1">
    <source>
        <dbReference type="SAM" id="SignalP"/>
    </source>
</evidence>
<feature type="chain" id="PRO_5046567803" evidence="1">
    <location>
        <begin position="23"/>
        <end position="176"/>
    </location>
</feature>
<dbReference type="RefSeq" id="WP_093794408.1">
    <property type="nucleotide sequence ID" value="NZ_CP155571.1"/>
</dbReference>
<organism evidence="2 3">
    <name type="scientific">Sporomusa acidovorans (strain ATCC 49682 / DSM 3132 / Mol)</name>
    <dbReference type="NCBI Taxonomy" id="1123286"/>
    <lineage>
        <taxon>Bacteria</taxon>
        <taxon>Bacillati</taxon>
        <taxon>Bacillota</taxon>
        <taxon>Negativicutes</taxon>
        <taxon>Selenomonadales</taxon>
        <taxon>Sporomusaceae</taxon>
        <taxon>Sporomusa</taxon>
    </lineage>
</organism>